<dbReference type="PANTHER" id="PTHR38839">
    <property type="entry name" value="TRANSCRIPTIONAL REGULATOR WHID-RELATED"/>
    <property type="match status" value="1"/>
</dbReference>
<dbReference type="HAMAP" id="MF_01479">
    <property type="entry name" value="WhiB"/>
    <property type="match status" value="1"/>
</dbReference>
<keyword evidence="14" id="KW-1185">Reference proteome</keyword>
<comment type="subcellular location">
    <subcellularLocation>
        <location evidence="1 11">Cytoplasm</location>
    </subcellularLocation>
</comment>
<reference evidence="14" key="1">
    <citation type="journal article" date="2019" name="Int. J. Syst. Evol. Microbiol.">
        <title>The Global Catalogue of Microorganisms (GCM) 10K type strain sequencing project: providing services to taxonomists for standard genome sequencing and annotation.</title>
        <authorList>
            <consortium name="The Broad Institute Genomics Platform"/>
            <consortium name="The Broad Institute Genome Sequencing Center for Infectious Disease"/>
            <person name="Wu L."/>
            <person name="Ma J."/>
        </authorList>
    </citation>
    <scope>NUCLEOTIDE SEQUENCE [LARGE SCALE GENOMIC DNA]</scope>
    <source>
        <strain evidence="14">JCM 9377</strain>
    </source>
</reference>
<proteinExistence type="inferred from homology"/>
<keyword evidence="6 11" id="KW-0411">Iron-sulfur</keyword>
<keyword evidence="8 11" id="KW-0238">DNA-binding</keyword>
<feature type="binding site" evidence="11">
    <location>
        <position position="29"/>
    </location>
    <ligand>
        <name>[4Fe-4S] cluster</name>
        <dbReference type="ChEBI" id="CHEBI:49883"/>
    </ligand>
</feature>
<accession>A0ABP6QGA3</accession>
<feature type="binding site" evidence="11">
    <location>
        <position position="60"/>
    </location>
    <ligand>
        <name>[4Fe-4S] cluster</name>
        <dbReference type="ChEBI" id="CHEBI:49883"/>
    </ligand>
</feature>
<keyword evidence="5 11" id="KW-0408">Iron</keyword>
<evidence type="ECO:0000256" key="1">
    <source>
        <dbReference type="ARBA" id="ARBA00004496"/>
    </source>
</evidence>
<protein>
    <recommendedName>
        <fullName evidence="11">Transcriptional regulator WhiB</fullName>
    </recommendedName>
</protein>
<feature type="binding site" evidence="11">
    <location>
        <position position="57"/>
    </location>
    <ligand>
        <name>[4Fe-4S] cluster</name>
        <dbReference type="ChEBI" id="CHEBI:49883"/>
    </ligand>
</feature>
<keyword evidence="7 11" id="KW-0805">Transcription regulation</keyword>
<feature type="binding site" evidence="11">
    <location>
        <position position="66"/>
    </location>
    <ligand>
        <name>[4Fe-4S] cluster</name>
        <dbReference type="ChEBI" id="CHEBI:49883"/>
    </ligand>
</feature>
<evidence type="ECO:0000256" key="9">
    <source>
        <dbReference type="ARBA" id="ARBA00023157"/>
    </source>
</evidence>
<dbReference type="EMBL" id="BAAAUV010000015">
    <property type="protein sequence ID" value="GAA3225504.1"/>
    <property type="molecule type" value="Genomic_DNA"/>
</dbReference>
<dbReference type="RefSeq" id="WP_344833368.1">
    <property type="nucleotide sequence ID" value="NZ_BAAAUV010000015.1"/>
</dbReference>
<evidence type="ECO:0000256" key="2">
    <source>
        <dbReference type="ARBA" id="ARBA00006597"/>
    </source>
</evidence>
<evidence type="ECO:0000256" key="7">
    <source>
        <dbReference type="ARBA" id="ARBA00023015"/>
    </source>
</evidence>
<evidence type="ECO:0000256" key="5">
    <source>
        <dbReference type="ARBA" id="ARBA00023004"/>
    </source>
</evidence>
<dbReference type="InterPro" id="IPR003482">
    <property type="entry name" value="Whib"/>
</dbReference>
<sequence length="95" mass="10363">MNATMYRDAANPLAVRKEADGHWADLAECSGIDPEIFYPISVGGPAVMQVAEAKKICRRCPVADACLDWALRAGEPDGVWGGTTPDERRYLRAAR</sequence>
<name>A0ABP6QGA3_9ACTN</name>
<evidence type="ECO:0000313" key="13">
    <source>
        <dbReference type="EMBL" id="GAA3225504.1"/>
    </source>
</evidence>
<evidence type="ECO:0000313" key="14">
    <source>
        <dbReference type="Proteomes" id="UP001501237"/>
    </source>
</evidence>
<keyword evidence="3 11" id="KW-0004">4Fe-4S</keyword>
<dbReference type="PANTHER" id="PTHR38839:SF6">
    <property type="entry name" value="TRANSCRIPTIONAL REGULATOR WHIB1"/>
    <property type="match status" value="1"/>
</dbReference>
<feature type="domain" description="4Fe-4S Wbl-type" evidence="12">
    <location>
        <begin position="28"/>
        <end position="90"/>
    </location>
</feature>
<evidence type="ECO:0000256" key="6">
    <source>
        <dbReference type="ARBA" id="ARBA00023014"/>
    </source>
</evidence>
<dbReference type="PROSITE" id="PS51674">
    <property type="entry name" value="4FE4S_WBL"/>
    <property type="match status" value="1"/>
</dbReference>
<evidence type="ECO:0000256" key="4">
    <source>
        <dbReference type="ARBA" id="ARBA00022723"/>
    </source>
</evidence>
<comment type="caution">
    <text evidence="13">The sequence shown here is derived from an EMBL/GenBank/DDBJ whole genome shotgun (WGS) entry which is preliminary data.</text>
</comment>
<keyword evidence="10 11" id="KW-0804">Transcription</keyword>
<comment type="similarity">
    <text evidence="2 11">Belongs to the WhiB family.</text>
</comment>
<dbReference type="Pfam" id="PF02467">
    <property type="entry name" value="Whib"/>
    <property type="match status" value="1"/>
</dbReference>
<evidence type="ECO:0000256" key="3">
    <source>
        <dbReference type="ARBA" id="ARBA00022485"/>
    </source>
</evidence>
<gene>
    <name evidence="11" type="primary">whiB</name>
    <name evidence="13" type="ORF">GCM10010468_53200</name>
</gene>
<evidence type="ECO:0000256" key="10">
    <source>
        <dbReference type="ARBA" id="ARBA00023163"/>
    </source>
</evidence>
<keyword evidence="9 11" id="KW-1015">Disulfide bond</keyword>
<keyword evidence="4 11" id="KW-0479">Metal-binding</keyword>
<comment type="function">
    <text evidence="11">Acts as a transcriptional regulator. Probably redox-responsive. The apo- but not holo-form probably binds DNA.</text>
</comment>
<comment type="PTM">
    <text evidence="11">The Fe-S cluster can be nitrosylated by nitric oxide (NO).</text>
</comment>
<evidence type="ECO:0000256" key="11">
    <source>
        <dbReference type="HAMAP-Rule" id="MF_01479"/>
    </source>
</evidence>
<evidence type="ECO:0000259" key="12">
    <source>
        <dbReference type="PROSITE" id="PS51674"/>
    </source>
</evidence>
<comment type="PTM">
    <text evidence="11">Upon Fe-S cluster removal intramolecular disulfide bonds are formed.</text>
</comment>
<keyword evidence="11" id="KW-0963">Cytoplasm</keyword>
<organism evidence="13 14">
    <name type="scientific">Actinocorallia longicatena</name>
    <dbReference type="NCBI Taxonomy" id="111803"/>
    <lineage>
        <taxon>Bacteria</taxon>
        <taxon>Bacillati</taxon>
        <taxon>Actinomycetota</taxon>
        <taxon>Actinomycetes</taxon>
        <taxon>Streptosporangiales</taxon>
        <taxon>Thermomonosporaceae</taxon>
        <taxon>Actinocorallia</taxon>
    </lineage>
</organism>
<dbReference type="Proteomes" id="UP001501237">
    <property type="component" value="Unassembled WGS sequence"/>
</dbReference>
<evidence type="ECO:0000256" key="8">
    <source>
        <dbReference type="ARBA" id="ARBA00023125"/>
    </source>
</evidence>
<dbReference type="InterPro" id="IPR034768">
    <property type="entry name" value="4FE4S_WBL"/>
</dbReference>
<comment type="cofactor">
    <cofactor evidence="11">
        <name>[4Fe-4S] cluster</name>
        <dbReference type="ChEBI" id="CHEBI:49883"/>
    </cofactor>
    <text evidence="11">Binds 1 [4Fe-4S] cluster per subunit. Following nitrosylation of the [4Fe-4S] cluster binds 1 [4Fe-8(NO)] cluster per subunit.</text>
</comment>